<feature type="compositionally biased region" description="Basic and acidic residues" evidence="1">
    <location>
        <begin position="89"/>
        <end position="107"/>
    </location>
</feature>
<dbReference type="Proteomes" id="UP001595868">
    <property type="component" value="Unassembled WGS sequence"/>
</dbReference>
<evidence type="ECO:0000313" key="4">
    <source>
        <dbReference type="Proteomes" id="UP001595868"/>
    </source>
</evidence>
<organism evidence="3 4">
    <name type="scientific">Micromonospora zhanjiangensis</name>
    <dbReference type="NCBI Taxonomy" id="1522057"/>
    <lineage>
        <taxon>Bacteria</taxon>
        <taxon>Bacillati</taxon>
        <taxon>Actinomycetota</taxon>
        <taxon>Actinomycetes</taxon>
        <taxon>Micromonosporales</taxon>
        <taxon>Micromonosporaceae</taxon>
        <taxon>Micromonospora</taxon>
    </lineage>
</organism>
<keyword evidence="4" id="KW-1185">Reference proteome</keyword>
<dbReference type="EMBL" id="JBHSBN010000002">
    <property type="protein sequence ID" value="MFC4105120.1"/>
    <property type="molecule type" value="Genomic_DNA"/>
</dbReference>
<sequence length="379" mass="38276">MDGQRNLPEDPEPRWYAGERGYAEPDWHAAPPASGPDPAGSWAGDDHYPAEPGRDPVPPVEPTTGRYAASADPGARYGAADRSGTAAGRETDRFTEDHYVRPRRAEQARSTPADQDYPRYVGQDFDDAGRSGRPGQDLDGAGRRAVPGHPPGGYAGGTGRVAEFPVVEPGRGAEREAAPAHPAGPPAPAAGPAVDSTARFHTEPIDRQTLRRPVADPAVGTADGPAAAPAAPPAGGPSVGGPSVGGQSVGGQSVGGQSAVDAATGQYAITPPSGPPAGNGVYRTRRPTIALLLALVAVLFEVPALRVLFSAATGGPVSVPGVVSGTFLVLGLPIFAIGLYGLSTGAAALADSARGWLRPPTGYLTVGLVLFVAAAVAAG</sequence>
<feature type="transmembrane region" description="Helical" evidence="2">
    <location>
        <begin position="321"/>
        <end position="349"/>
    </location>
</feature>
<reference evidence="4" key="1">
    <citation type="journal article" date="2019" name="Int. J. Syst. Evol. Microbiol.">
        <title>The Global Catalogue of Microorganisms (GCM) 10K type strain sequencing project: providing services to taxonomists for standard genome sequencing and annotation.</title>
        <authorList>
            <consortium name="The Broad Institute Genomics Platform"/>
            <consortium name="The Broad Institute Genome Sequencing Center for Infectious Disease"/>
            <person name="Wu L."/>
            <person name="Ma J."/>
        </authorList>
    </citation>
    <scope>NUCLEOTIDE SEQUENCE [LARGE SCALE GENOMIC DNA]</scope>
    <source>
        <strain evidence="4">2902at01</strain>
    </source>
</reference>
<gene>
    <name evidence="3" type="ORF">ACFOX0_04090</name>
</gene>
<feature type="compositionally biased region" description="Low complexity" evidence="1">
    <location>
        <begin position="29"/>
        <end position="43"/>
    </location>
</feature>
<keyword evidence="2" id="KW-0812">Transmembrane</keyword>
<feature type="compositionally biased region" description="Gly residues" evidence="1">
    <location>
        <begin position="237"/>
        <end position="254"/>
    </location>
</feature>
<feature type="transmembrane region" description="Helical" evidence="2">
    <location>
        <begin position="361"/>
        <end position="378"/>
    </location>
</feature>
<feature type="region of interest" description="Disordered" evidence="1">
    <location>
        <begin position="1"/>
        <end position="160"/>
    </location>
</feature>
<protein>
    <submittedName>
        <fullName evidence="3">Uncharacterized protein</fullName>
    </submittedName>
</protein>
<feature type="compositionally biased region" description="Basic and acidic residues" evidence="1">
    <location>
        <begin position="198"/>
        <end position="209"/>
    </location>
</feature>
<accession>A0ABV8KGA4</accession>
<proteinExistence type="predicted"/>
<feature type="compositionally biased region" description="Low complexity" evidence="1">
    <location>
        <begin position="215"/>
        <end position="229"/>
    </location>
</feature>
<dbReference type="RefSeq" id="WP_377542117.1">
    <property type="nucleotide sequence ID" value="NZ_JBHSBN010000002.1"/>
</dbReference>
<feature type="region of interest" description="Disordered" evidence="1">
    <location>
        <begin position="172"/>
        <end position="257"/>
    </location>
</feature>
<comment type="caution">
    <text evidence="3">The sequence shown here is derived from an EMBL/GenBank/DDBJ whole genome shotgun (WGS) entry which is preliminary data.</text>
</comment>
<feature type="compositionally biased region" description="Basic and acidic residues" evidence="1">
    <location>
        <begin position="44"/>
        <end position="54"/>
    </location>
</feature>
<evidence type="ECO:0000313" key="3">
    <source>
        <dbReference type="EMBL" id="MFC4105120.1"/>
    </source>
</evidence>
<evidence type="ECO:0000256" key="1">
    <source>
        <dbReference type="SAM" id="MobiDB-lite"/>
    </source>
</evidence>
<name>A0ABV8KGA4_9ACTN</name>
<evidence type="ECO:0000256" key="2">
    <source>
        <dbReference type="SAM" id="Phobius"/>
    </source>
</evidence>
<feature type="transmembrane region" description="Helical" evidence="2">
    <location>
        <begin position="289"/>
        <end position="309"/>
    </location>
</feature>
<keyword evidence="2" id="KW-0472">Membrane</keyword>
<keyword evidence="2" id="KW-1133">Transmembrane helix</keyword>